<dbReference type="GO" id="GO:0016491">
    <property type="term" value="F:oxidoreductase activity"/>
    <property type="evidence" value="ECO:0007669"/>
    <property type="project" value="InterPro"/>
</dbReference>
<keyword evidence="2" id="KW-0004">4Fe-4S</keyword>
<evidence type="ECO:0000313" key="9">
    <source>
        <dbReference type="Proteomes" id="UP000557307"/>
    </source>
</evidence>
<dbReference type="InterPro" id="IPR000385">
    <property type="entry name" value="MoaA_NifB_PqqE_Fe-S-bd_CS"/>
</dbReference>
<feature type="domain" description="Radical SAM core" evidence="7">
    <location>
        <begin position="3"/>
        <end position="240"/>
    </location>
</feature>
<dbReference type="PROSITE" id="PS01305">
    <property type="entry name" value="MOAA_NIFB_PQQE"/>
    <property type="match status" value="1"/>
</dbReference>
<dbReference type="PANTHER" id="PTHR43273:SF8">
    <property type="entry name" value="RADICAL SAM DOMAIN PROTEIN"/>
    <property type="match status" value="1"/>
</dbReference>
<evidence type="ECO:0000259" key="7">
    <source>
        <dbReference type="PROSITE" id="PS51918"/>
    </source>
</evidence>
<dbReference type="AlphaFoldDB" id="A0A840U0U4"/>
<keyword evidence="6" id="KW-0411">Iron-sulfur</keyword>
<dbReference type="SFLD" id="SFLDG01067">
    <property type="entry name" value="SPASM/twitch_domain_containing"/>
    <property type="match status" value="1"/>
</dbReference>
<keyword evidence="9" id="KW-1185">Reference proteome</keyword>
<gene>
    <name evidence="8" type="ORF">HNQ92_005355</name>
</gene>
<organism evidence="8 9">
    <name type="scientific">Rhabdobacter roseus</name>
    <dbReference type="NCBI Taxonomy" id="1655419"/>
    <lineage>
        <taxon>Bacteria</taxon>
        <taxon>Pseudomonadati</taxon>
        <taxon>Bacteroidota</taxon>
        <taxon>Cytophagia</taxon>
        <taxon>Cytophagales</taxon>
        <taxon>Cytophagaceae</taxon>
        <taxon>Rhabdobacter</taxon>
    </lineage>
</organism>
<dbReference type="GO" id="GO:0046872">
    <property type="term" value="F:metal ion binding"/>
    <property type="evidence" value="ECO:0007669"/>
    <property type="project" value="UniProtKB-KW"/>
</dbReference>
<dbReference type="RefSeq" id="WP_184179047.1">
    <property type="nucleotide sequence ID" value="NZ_JACHGF010000014.1"/>
</dbReference>
<sequence>MSAVKQRVRGLVLKVASRCNLNCTYCYVYNRGDTTYRTQPKFMAPAVVEQLLRRVGTYCRAHRLRAFKFIFHGGEPLLALPSFFEDFVLRARRYLPAYTAIDYTIQTNGVLLTEDWCALLGRLGVKIGISLDGPRAVHDAQRVDHQGRGSYEAVVRGFQTAQAHPAVRYYPGLLTVVDPATDPRALFHHFVRLGARSINFLLPDHTHATYLSTPQSTPYADWLIAVFDEWLALAPAVRPKVPLFRQYLALILGQEVVSDSCGRGAGSVQSTFLVIETDGSIEAQDSLKVCYHGITKEGFHVQSHGLDEVLRAPLIRQCAESRTQLPPACRSCPVVAVCGGGFIVHRFRPGAGFDQPSVYCHDLLKLITHIQNRLLAQLPAAFKARTGLAPLGYEEALRLVAEPGF</sequence>
<evidence type="ECO:0000256" key="3">
    <source>
        <dbReference type="ARBA" id="ARBA00022691"/>
    </source>
</evidence>
<proteinExistence type="predicted"/>
<comment type="cofactor">
    <cofactor evidence="1">
        <name>[4Fe-4S] cluster</name>
        <dbReference type="ChEBI" id="CHEBI:49883"/>
    </cofactor>
</comment>
<reference evidence="8 9" key="1">
    <citation type="submission" date="2020-08" db="EMBL/GenBank/DDBJ databases">
        <title>Genomic Encyclopedia of Type Strains, Phase IV (KMG-IV): sequencing the most valuable type-strain genomes for metagenomic binning, comparative biology and taxonomic classification.</title>
        <authorList>
            <person name="Goeker M."/>
        </authorList>
    </citation>
    <scope>NUCLEOTIDE SEQUENCE [LARGE SCALE GENOMIC DNA]</scope>
    <source>
        <strain evidence="8 9">DSM 105074</strain>
    </source>
</reference>
<evidence type="ECO:0000313" key="8">
    <source>
        <dbReference type="EMBL" id="MBB5287193.1"/>
    </source>
</evidence>
<dbReference type="InterPro" id="IPR013785">
    <property type="entry name" value="Aldolase_TIM"/>
</dbReference>
<evidence type="ECO:0000256" key="5">
    <source>
        <dbReference type="ARBA" id="ARBA00023004"/>
    </source>
</evidence>
<comment type="caution">
    <text evidence="8">The sequence shown here is derived from an EMBL/GenBank/DDBJ whole genome shotgun (WGS) entry which is preliminary data.</text>
</comment>
<dbReference type="Proteomes" id="UP000557307">
    <property type="component" value="Unassembled WGS sequence"/>
</dbReference>
<dbReference type="PROSITE" id="PS51918">
    <property type="entry name" value="RADICAL_SAM"/>
    <property type="match status" value="1"/>
</dbReference>
<dbReference type="Pfam" id="PF04055">
    <property type="entry name" value="Radical_SAM"/>
    <property type="match status" value="1"/>
</dbReference>
<accession>A0A840U0U4</accession>
<dbReference type="SFLD" id="SFLDG01386">
    <property type="entry name" value="main_SPASM_domain-containing"/>
    <property type="match status" value="1"/>
</dbReference>
<dbReference type="Gene3D" id="3.20.20.70">
    <property type="entry name" value="Aldolase class I"/>
    <property type="match status" value="1"/>
</dbReference>
<keyword evidence="3" id="KW-0949">S-adenosyl-L-methionine</keyword>
<dbReference type="InterPro" id="IPR023867">
    <property type="entry name" value="Sulphatase_maturase_rSAM"/>
</dbReference>
<keyword evidence="4" id="KW-0479">Metal-binding</keyword>
<protein>
    <recommendedName>
        <fullName evidence="7">Radical SAM core domain-containing protein</fullName>
    </recommendedName>
</protein>
<evidence type="ECO:0000256" key="2">
    <source>
        <dbReference type="ARBA" id="ARBA00022485"/>
    </source>
</evidence>
<evidence type="ECO:0000256" key="1">
    <source>
        <dbReference type="ARBA" id="ARBA00001966"/>
    </source>
</evidence>
<name>A0A840U0U4_9BACT</name>
<evidence type="ECO:0000256" key="6">
    <source>
        <dbReference type="ARBA" id="ARBA00023014"/>
    </source>
</evidence>
<keyword evidence="5" id="KW-0408">Iron</keyword>
<evidence type="ECO:0000256" key="4">
    <source>
        <dbReference type="ARBA" id="ARBA00022723"/>
    </source>
</evidence>
<dbReference type="InterPro" id="IPR058240">
    <property type="entry name" value="rSAM_sf"/>
</dbReference>
<dbReference type="SFLD" id="SFLDG01072">
    <property type="entry name" value="dehydrogenase_like"/>
    <property type="match status" value="1"/>
</dbReference>
<dbReference type="CDD" id="cd01335">
    <property type="entry name" value="Radical_SAM"/>
    <property type="match status" value="1"/>
</dbReference>
<dbReference type="SUPFAM" id="SSF102114">
    <property type="entry name" value="Radical SAM enzymes"/>
    <property type="match status" value="1"/>
</dbReference>
<dbReference type="PANTHER" id="PTHR43273">
    <property type="entry name" value="ANAEROBIC SULFATASE-MATURATING ENZYME HOMOLOG ASLB-RELATED"/>
    <property type="match status" value="1"/>
</dbReference>
<dbReference type="SFLD" id="SFLDS00029">
    <property type="entry name" value="Radical_SAM"/>
    <property type="match status" value="1"/>
</dbReference>
<dbReference type="GO" id="GO:0051539">
    <property type="term" value="F:4 iron, 4 sulfur cluster binding"/>
    <property type="evidence" value="ECO:0007669"/>
    <property type="project" value="UniProtKB-KW"/>
</dbReference>
<dbReference type="InterPro" id="IPR007197">
    <property type="entry name" value="rSAM"/>
</dbReference>
<dbReference type="EMBL" id="JACHGF010000014">
    <property type="protein sequence ID" value="MBB5287193.1"/>
    <property type="molecule type" value="Genomic_DNA"/>
</dbReference>